<evidence type="ECO:0000259" key="6">
    <source>
        <dbReference type="PROSITE" id="PS51910"/>
    </source>
</evidence>
<dbReference type="Proteomes" id="UP001497623">
    <property type="component" value="Unassembled WGS sequence"/>
</dbReference>
<evidence type="ECO:0000256" key="4">
    <source>
        <dbReference type="RuleBase" id="RU004453"/>
    </source>
</evidence>
<evidence type="ECO:0000256" key="3">
    <source>
        <dbReference type="RuleBase" id="RU000489"/>
    </source>
</evidence>
<dbReference type="PROSITE" id="PS01095">
    <property type="entry name" value="GH18_1"/>
    <property type="match status" value="1"/>
</dbReference>
<keyword evidence="8" id="KW-1185">Reference proteome</keyword>
<feature type="non-terminal residue" evidence="7">
    <location>
        <position position="423"/>
    </location>
</feature>
<evidence type="ECO:0000256" key="2">
    <source>
        <dbReference type="ARBA" id="ARBA00023295"/>
    </source>
</evidence>
<dbReference type="PANTHER" id="PTHR11177:SF360">
    <property type="entry name" value="CHITINASE 4-RELATED"/>
    <property type="match status" value="1"/>
</dbReference>
<dbReference type="GO" id="GO:0004568">
    <property type="term" value="F:chitinase activity"/>
    <property type="evidence" value="ECO:0007669"/>
    <property type="project" value="TreeGrafter"/>
</dbReference>
<dbReference type="GO" id="GO:0005576">
    <property type="term" value="C:extracellular region"/>
    <property type="evidence" value="ECO:0007669"/>
    <property type="project" value="TreeGrafter"/>
</dbReference>
<dbReference type="InterPro" id="IPR001579">
    <property type="entry name" value="Glyco_hydro_18_chit_AS"/>
</dbReference>
<sequence>MKLLLHLGALLAWAACAECVTVCYYGSWATYRPGNGKVDIEDIDPHMCTHLVYAFAGVDPDEGVIKVLDPGYELCPEPNLDGSKCGYRRFNDRKKQNPQLKTLLAVGGWNQGSANFSLIASDSEKRKTFVDSVLVFLKAHDFDGLDMDWEYPGSRGGNSTYDKTNFVILLSELHNALSAENLILTAAVSAGKDTIDVGYDVAGMVPFLDYICLMAYDMYGPWDNFTHHNAPLYAHPSDVGDNLNKNVNFSVQYWLTLGTPAEKLVLGLGTYGRCWSLSQNTTDPDFYSLTEGAAPGGPYTKEMGYLGYNEICENQKNEEWEVVRSPDINEPFAYYDDGEQIVWCGYDDEESIKLKAGYASSLGLGGVMTWSLETDDVHGVCHNSKKFPLIKAADEVFHGKKSSEQESVMSCYYANWAIYRPVG</sequence>
<dbReference type="AlphaFoldDB" id="A0AAV2R645"/>
<dbReference type="Pfam" id="PF00704">
    <property type="entry name" value="Glyco_hydro_18"/>
    <property type="match status" value="1"/>
</dbReference>
<keyword evidence="2 3" id="KW-0326">Glycosidase</keyword>
<evidence type="ECO:0000256" key="5">
    <source>
        <dbReference type="SAM" id="SignalP"/>
    </source>
</evidence>
<protein>
    <recommendedName>
        <fullName evidence="6">GH18 domain-containing protein</fullName>
    </recommendedName>
</protein>
<evidence type="ECO:0000256" key="1">
    <source>
        <dbReference type="ARBA" id="ARBA00022801"/>
    </source>
</evidence>
<evidence type="ECO:0000313" key="8">
    <source>
        <dbReference type="Proteomes" id="UP001497623"/>
    </source>
</evidence>
<proteinExistence type="inferred from homology"/>
<gene>
    <name evidence="7" type="ORF">MNOR_LOCUS19489</name>
</gene>
<dbReference type="InterPro" id="IPR050314">
    <property type="entry name" value="Glycosyl_Hydrlase_18"/>
</dbReference>
<dbReference type="InterPro" id="IPR011583">
    <property type="entry name" value="Chitinase_II/V-like_cat"/>
</dbReference>
<dbReference type="InterPro" id="IPR001223">
    <property type="entry name" value="Glyco_hydro18_cat"/>
</dbReference>
<dbReference type="GO" id="GO:0005975">
    <property type="term" value="P:carbohydrate metabolic process"/>
    <property type="evidence" value="ECO:0007669"/>
    <property type="project" value="InterPro"/>
</dbReference>
<organism evidence="7 8">
    <name type="scientific">Meganyctiphanes norvegica</name>
    <name type="common">Northern krill</name>
    <name type="synonym">Thysanopoda norvegica</name>
    <dbReference type="NCBI Taxonomy" id="48144"/>
    <lineage>
        <taxon>Eukaryota</taxon>
        <taxon>Metazoa</taxon>
        <taxon>Ecdysozoa</taxon>
        <taxon>Arthropoda</taxon>
        <taxon>Crustacea</taxon>
        <taxon>Multicrustacea</taxon>
        <taxon>Malacostraca</taxon>
        <taxon>Eumalacostraca</taxon>
        <taxon>Eucarida</taxon>
        <taxon>Euphausiacea</taxon>
        <taxon>Euphausiidae</taxon>
        <taxon>Meganyctiphanes</taxon>
    </lineage>
</organism>
<dbReference type="GO" id="GO:0008061">
    <property type="term" value="F:chitin binding"/>
    <property type="evidence" value="ECO:0007669"/>
    <property type="project" value="InterPro"/>
</dbReference>
<dbReference type="Gene3D" id="3.20.20.80">
    <property type="entry name" value="Glycosidases"/>
    <property type="match status" value="1"/>
</dbReference>
<dbReference type="InterPro" id="IPR029070">
    <property type="entry name" value="Chitinase_insertion_sf"/>
</dbReference>
<keyword evidence="1 3" id="KW-0378">Hydrolase</keyword>
<reference evidence="7 8" key="1">
    <citation type="submission" date="2024-05" db="EMBL/GenBank/DDBJ databases">
        <authorList>
            <person name="Wallberg A."/>
        </authorList>
    </citation>
    <scope>NUCLEOTIDE SEQUENCE [LARGE SCALE GENOMIC DNA]</scope>
</reference>
<dbReference type="InterPro" id="IPR017853">
    <property type="entry name" value="GH"/>
</dbReference>
<feature type="domain" description="GH18" evidence="6">
    <location>
        <begin position="19"/>
        <end position="400"/>
    </location>
</feature>
<dbReference type="SUPFAM" id="SSF51445">
    <property type="entry name" value="(Trans)glycosidases"/>
    <property type="match status" value="1"/>
</dbReference>
<name>A0AAV2R645_MEGNR</name>
<dbReference type="PROSITE" id="PS51910">
    <property type="entry name" value="GH18_2"/>
    <property type="match status" value="1"/>
</dbReference>
<dbReference type="SUPFAM" id="SSF54556">
    <property type="entry name" value="Chitinase insertion domain"/>
    <property type="match status" value="1"/>
</dbReference>
<dbReference type="PANTHER" id="PTHR11177">
    <property type="entry name" value="CHITINASE"/>
    <property type="match status" value="1"/>
</dbReference>
<dbReference type="EMBL" id="CAXKWB010014498">
    <property type="protein sequence ID" value="CAL4110837.1"/>
    <property type="molecule type" value="Genomic_DNA"/>
</dbReference>
<comment type="caution">
    <text evidence="7">The sequence shown here is derived from an EMBL/GenBank/DDBJ whole genome shotgun (WGS) entry which is preliminary data.</text>
</comment>
<dbReference type="Gene3D" id="3.10.50.10">
    <property type="match status" value="1"/>
</dbReference>
<comment type="similarity">
    <text evidence="4">Belongs to the glycosyl hydrolase 18 family.</text>
</comment>
<evidence type="ECO:0000313" key="7">
    <source>
        <dbReference type="EMBL" id="CAL4110837.1"/>
    </source>
</evidence>
<keyword evidence="5" id="KW-0732">Signal</keyword>
<dbReference type="PROSITE" id="PS51257">
    <property type="entry name" value="PROKAR_LIPOPROTEIN"/>
    <property type="match status" value="1"/>
</dbReference>
<feature type="signal peptide" evidence="5">
    <location>
        <begin position="1"/>
        <end position="19"/>
    </location>
</feature>
<dbReference type="SMART" id="SM00636">
    <property type="entry name" value="Glyco_18"/>
    <property type="match status" value="1"/>
</dbReference>
<feature type="chain" id="PRO_5043472343" description="GH18 domain-containing protein" evidence="5">
    <location>
        <begin position="20"/>
        <end position="423"/>
    </location>
</feature>
<accession>A0AAV2R645</accession>
<dbReference type="CDD" id="cd02872">
    <property type="entry name" value="GH18_chitolectin_chitotriosidase"/>
    <property type="match status" value="1"/>
</dbReference>
<dbReference type="GO" id="GO:0006032">
    <property type="term" value="P:chitin catabolic process"/>
    <property type="evidence" value="ECO:0007669"/>
    <property type="project" value="TreeGrafter"/>
</dbReference>